<name>A0A445MR30_9BACT</name>
<organism evidence="1">
    <name type="scientific">uncultured Desulfobacterium sp</name>
    <dbReference type="NCBI Taxonomy" id="201089"/>
    <lineage>
        <taxon>Bacteria</taxon>
        <taxon>Pseudomonadati</taxon>
        <taxon>Thermodesulfobacteriota</taxon>
        <taxon>Desulfobacteria</taxon>
        <taxon>Desulfobacterales</taxon>
        <taxon>Desulfobacteriaceae</taxon>
        <taxon>Desulfobacterium</taxon>
        <taxon>environmental samples</taxon>
    </lineage>
</organism>
<protein>
    <submittedName>
        <fullName evidence="1">Uncharacterized protein</fullName>
    </submittedName>
</protein>
<reference evidence="1" key="1">
    <citation type="submission" date="2018-01" db="EMBL/GenBank/DDBJ databases">
        <authorList>
            <person name="Regsiter A."/>
            <person name="William W."/>
        </authorList>
    </citation>
    <scope>NUCLEOTIDE SEQUENCE</scope>
    <source>
        <strain evidence="1">TRIP AH-1</strain>
    </source>
</reference>
<sequence length="92" mass="10536">MTDIQLCRRCSITRVNLLCQLHEQANMLGDLQAKKTLEHLVHLAGQRGYGEGEQIMRNELPKQTVRSLCWNISSLLTDEDFKRLGLKVGKDQ</sequence>
<gene>
    <name evidence="1" type="ORF">PITCH_A1100016</name>
</gene>
<proteinExistence type="predicted"/>
<evidence type="ECO:0000313" key="1">
    <source>
        <dbReference type="EMBL" id="SPD71917.1"/>
    </source>
</evidence>
<dbReference type="AlphaFoldDB" id="A0A445MR30"/>
<accession>A0A445MR30</accession>
<dbReference type="EMBL" id="OJIN01000014">
    <property type="protein sequence ID" value="SPD71917.1"/>
    <property type="molecule type" value="Genomic_DNA"/>
</dbReference>